<feature type="transmembrane region" description="Helical" evidence="2">
    <location>
        <begin position="51"/>
        <end position="75"/>
    </location>
</feature>
<proteinExistence type="predicted"/>
<gene>
    <name evidence="3" type="ORF">M1O15_04210</name>
</gene>
<keyword evidence="2" id="KW-0812">Transmembrane</keyword>
<dbReference type="RefSeq" id="WP_248631801.1">
    <property type="nucleotide sequence ID" value="NZ_JALPTH010000003.1"/>
</dbReference>
<keyword evidence="4" id="KW-1185">Reference proteome</keyword>
<accession>A0ABT0I5K3</accession>
<protein>
    <submittedName>
        <fullName evidence="3">DUF6412 domain-containing protein</fullName>
    </submittedName>
</protein>
<keyword evidence="2" id="KW-0472">Membrane</keyword>
<evidence type="ECO:0000256" key="2">
    <source>
        <dbReference type="SAM" id="Phobius"/>
    </source>
</evidence>
<feature type="transmembrane region" description="Helical" evidence="2">
    <location>
        <begin position="28"/>
        <end position="45"/>
    </location>
</feature>
<sequence>MDRIARGTTRATAGTGGRVGARPLPWRSGPLFVLLVSLGLLSVLYADGGAFTAAVALTAVGAAFSACAALAPRLVPVVPPGRVRTALRDRERRTSFLPQRDPDASGRIRPRAPGRPVATAA</sequence>
<evidence type="ECO:0000313" key="3">
    <source>
        <dbReference type="EMBL" id="MCK8676613.1"/>
    </source>
</evidence>
<dbReference type="EMBL" id="JALPTH010000003">
    <property type="protein sequence ID" value="MCK8676613.1"/>
    <property type="molecule type" value="Genomic_DNA"/>
</dbReference>
<comment type="caution">
    <text evidence="3">The sequence shown here is derived from an EMBL/GenBank/DDBJ whole genome shotgun (WGS) entry which is preliminary data.</text>
</comment>
<feature type="region of interest" description="Disordered" evidence="1">
    <location>
        <begin position="88"/>
        <end position="121"/>
    </location>
</feature>
<name>A0ABT0I5K3_9ACTN</name>
<feature type="region of interest" description="Disordered" evidence="1">
    <location>
        <begin position="1"/>
        <end position="20"/>
    </location>
</feature>
<dbReference type="Proteomes" id="UP001522868">
    <property type="component" value="Unassembled WGS sequence"/>
</dbReference>
<evidence type="ECO:0000256" key="1">
    <source>
        <dbReference type="SAM" id="MobiDB-lite"/>
    </source>
</evidence>
<dbReference type="InterPro" id="IPR045635">
    <property type="entry name" value="DUF6412"/>
</dbReference>
<feature type="compositionally biased region" description="Basic and acidic residues" evidence="1">
    <location>
        <begin position="88"/>
        <end position="106"/>
    </location>
</feature>
<reference evidence="3 4" key="1">
    <citation type="submission" date="2022-04" db="EMBL/GenBank/DDBJ databases">
        <title>Streptomyces sp. nov. LCR6-01 isolated from Lichen of Dirinaria sp.</title>
        <authorList>
            <person name="Kanchanasin P."/>
            <person name="Tanasupawat S."/>
            <person name="Phongsopitanun W."/>
        </authorList>
    </citation>
    <scope>NUCLEOTIDE SEQUENCE [LARGE SCALE GENOMIC DNA]</scope>
    <source>
        <strain evidence="3 4">LCR6-01</strain>
    </source>
</reference>
<evidence type="ECO:0000313" key="4">
    <source>
        <dbReference type="Proteomes" id="UP001522868"/>
    </source>
</evidence>
<feature type="compositionally biased region" description="Low complexity" evidence="1">
    <location>
        <begin position="1"/>
        <end position="13"/>
    </location>
</feature>
<dbReference type="Pfam" id="PF19950">
    <property type="entry name" value="DUF6412"/>
    <property type="match status" value="1"/>
</dbReference>
<keyword evidence="2" id="KW-1133">Transmembrane helix</keyword>
<organism evidence="3 4">
    <name type="scientific">Streptomyces lichenis</name>
    <dbReference type="NCBI Taxonomy" id="2306967"/>
    <lineage>
        <taxon>Bacteria</taxon>
        <taxon>Bacillati</taxon>
        <taxon>Actinomycetota</taxon>
        <taxon>Actinomycetes</taxon>
        <taxon>Kitasatosporales</taxon>
        <taxon>Streptomycetaceae</taxon>
        <taxon>Streptomyces</taxon>
    </lineage>
</organism>